<dbReference type="Pfam" id="PF00155">
    <property type="entry name" value="Aminotran_1_2"/>
    <property type="match status" value="1"/>
</dbReference>
<dbReference type="GO" id="GO:0030170">
    <property type="term" value="F:pyridoxal phosphate binding"/>
    <property type="evidence" value="ECO:0007669"/>
    <property type="project" value="InterPro"/>
</dbReference>
<dbReference type="Gene3D" id="3.90.1150.10">
    <property type="entry name" value="Aspartate Aminotransferase, domain 1"/>
    <property type="match status" value="1"/>
</dbReference>
<organism evidence="7">
    <name type="scientific">uncultured spirochete</name>
    <dbReference type="NCBI Taxonomy" id="156406"/>
    <lineage>
        <taxon>Bacteria</taxon>
        <taxon>Pseudomonadati</taxon>
        <taxon>Spirochaetota</taxon>
        <taxon>Spirochaetia</taxon>
        <taxon>Spirochaetales</taxon>
        <taxon>environmental samples</taxon>
    </lineage>
</organism>
<evidence type="ECO:0000256" key="4">
    <source>
        <dbReference type="ARBA" id="ARBA00022679"/>
    </source>
</evidence>
<dbReference type="InterPro" id="IPR050596">
    <property type="entry name" value="AspAT/PAT-like"/>
</dbReference>
<dbReference type="AlphaFoldDB" id="A0A3P3XLE0"/>
<dbReference type="InterPro" id="IPR004839">
    <property type="entry name" value="Aminotransferase_I/II_large"/>
</dbReference>
<dbReference type="PANTHER" id="PTHR46383">
    <property type="entry name" value="ASPARTATE AMINOTRANSFERASE"/>
    <property type="match status" value="1"/>
</dbReference>
<keyword evidence="5" id="KW-0663">Pyridoxal phosphate</keyword>
<evidence type="ECO:0000256" key="2">
    <source>
        <dbReference type="ARBA" id="ARBA00007441"/>
    </source>
</evidence>
<keyword evidence="3 7" id="KW-0032">Aminotransferase</keyword>
<protein>
    <submittedName>
        <fullName evidence="7">Aminotransferase class I and II</fullName>
    </submittedName>
</protein>
<proteinExistence type="inferred from homology"/>
<feature type="domain" description="Aminotransferase class I/classII large" evidence="6">
    <location>
        <begin position="81"/>
        <end position="422"/>
    </location>
</feature>
<sequence length="433" mass="47608">MNQLADELNALLSGTVADRLLSDMGRRMYFPKGILSQGAEASERAYRFNATIGMAYEHGQPMMLNALRKELPGLTPTEAVAYASTGGVQKLRSVWKDSLYKKNPSLAGKRISLPVVVPGLTAAVSYICDLFVEPGDTVIVPDLHWPNYRLIVEERKTAAGITYPLFSGEGYNVEALLDGVRQAGQRRGKAIIILNFPNNPTGYSLTLEEADRLAQGLLEIAQSGTDILAITDDAYFGLQYEPNLLRESMFARLTDLHPNILAVKADGPTKEDYVWGFRIGFVTFGGCGLSDEQYDALFKKLAGIIRSSVSSSSSLSQNLLLKALQDSGYDAQKEVYRATLERRYRAMKNKLSTMQLPEGLVPMPFNSGYFMSFHCQGFSAEALRKKLLDEYGIGTVSLLDRYLRVAFSSVEETDVDELCEAIAKAAASLISKG</sequence>
<dbReference type="InterPro" id="IPR015422">
    <property type="entry name" value="PyrdxlP-dep_Trfase_small"/>
</dbReference>
<dbReference type="PANTHER" id="PTHR46383:SF1">
    <property type="entry name" value="ASPARTATE AMINOTRANSFERASE"/>
    <property type="match status" value="1"/>
</dbReference>
<dbReference type="GO" id="GO:0008483">
    <property type="term" value="F:transaminase activity"/>
    <property type="evidence" value="ECO:0007669"/>
    <property type="project" value="UniProtKB-KW"/>
</dbReference>
<comment type="similarity">
    <text evidence="2">Belongs to the class-I pyridoxal-phosphate-dependent aminotransferase family.</text>
</comment>
<evidence type="ECO:0000313" key="7">
    <source>
        <dbReference type="EMBL" id="SLM15429.1"/>
    </source>
</evidence>
<name>A0A3P3XLE0_9SPIR</name>
<dbReference type="InterPro" id="IPR015421">
    <property type="entry name" value="PyrdxlP-dep_Trfase_major"/>
</dbReference>
<dbReference type="EMBL" id="FWDM01000037">
    <property type="protein sequence ID" value="SLM15429.1"/>
    <property type="molecule type" value="Genomic_DNA"/>
</dbReference>
<dbReference type="GO" id="GO:0006520">
    <property type="term" value="P:amino acid metabolic process"/>
    <property type="evidence" value="ECO:0007669"/>
    <property type="project" value="InterPro"/>
</dbReference>
<dbReference type="InterPro" id="IPR015424">
    <property type="entry name" value="PyrdxlP-dep_Trfase"/>
</dbReference>
<evidence type="ECO:0000256" key="5">
    <source>
        <dbReference type="ARBA" id="ARBA00022898"/>
    </source>
</evidence>
<accession>A0A3P3XLE0</accession>
<evidence type="ECO:0000259" key="6">
    <source>
        <dbReference type="Pfam" id="PF00155"/>
    </source>
</evidence>
<dbReference type="CDD" id="cd00609">
    <property type="entry name" value="AAT_like"/>
    <property type="match status" value="1"/>
</dbReference>
<dbReference type="NCBIfam" id="NF006388">
    <property type="entry name" value="PRK08637.1"/>
    <property type="match status" value="1"/>
</dbReference>
<evidence type="ECO:0000256" key="1">
    <source>
        <dbReference type="ARBA" id="ARBA00001933"/>
    </source>
</evidence>
<dbReference type="SUPFAM" id="SSF53383">
    <property type="entry name" value="PLP-dependent transferases"/>
    <property type="match status" value="1"/>
</dbReference>
<gene>
    <name evidence="7" type="ORF">SPIROBIBN47_50002</name>
</gene>
<keyword evidence="4 7" id="KW-0808">Transferase</keyword>
<dbReference type="Gene3D" id="3.40.640.10">
    <property type="entry name" value="Type I PLP-dependent aspartate aminotransferase-like (Major domain)"/>
    <property type="match status" value="1"/>
</dbReference>
<evidence type="ECO:0000256" key="3">
    <source>
        <dbReference type="ARBA" id="ARBA00022576"/>
    </source>
</evidence>
<reference evidence="7" key="1">
    <citation type="submission" date="2017-02" db="EMBL/GenBank/DDBJ databases">
        <authorList>
            <person name="Regsiter A."/>
            <person name="William W."/>
        </authorList>
    </citation>
    <scope>NUCLEOTIDE SEQUENCE</scope>
    <source>
        <strain evidence="7">Bib</strain>
    </source>
</reference>
<comment type="cofactor">
    <cofactor evidence="1">
        <name>pyridoxal 5'-phosphate</name>
        <dbReference type="ChEBI" id="CHEBI:597326"/>
    </cofactor>
</comment>